<dbReference type="AlphaFoldDB" id="A0A9P8WHN4"/>
<reference evidence="5 6" key="1">
    <citation type="journal article" date="2021" name="Nat. Commun.">
        <title>Genetic determinants of endophytism in the Arabidopsis root mycobiome.</title>
        <authorList>
            <person name="Mesny F."/>
            <person name="Miyauchi S."/>
            <person name="Thiergart T."/>
            <person name="Pickel B."/>
            <person name="Atanasova L."/>
            <person name="Karlsson M."/>
            <person name="Huettel B."/>
            <person name="Barry K.W."/>
            <person name="Haridas S."/>
            <person name="Chen C."/>
            <person name="Bauer D."/>
            <person name="Andreopoulos W."/>
            <person name="Pangilinan J."/>
            <person name="LaButti K."/>
            <person name="Riley R."/>
            <person name="Lipzen A."/>
            <person name="Clum A."/>
            <person name="Drula E."/>
            <person name="Henrissat B."/>
            <person name="Kohler A."/>
            <person name="Grigoriev I.V."/>
            <person name="Martin F.M."/>
            <person name="Hacquard S."/>
        </authorList>
    </citation>
    <scope>NUCLEOTIDE SEQUENCE [LARGE SCALE GENOMIC DNA]</scope>
    <source>
        <strain evidence="5 6">MPI-CAGE-CH-0241</strain>
    </source>
</reference>
<evidence type="ECO:0000313" key="5">
    <source>
        <dbReference type="EMBL" id="KAH6898177.1"/>
    </source>
</evidence>
<evidence type="ECO:0000313" key="6">
    <source>
        <dbReference type="Proteomes" id="UP000777438"/>
    </source>
</evidence>
<proteinExistence type="inferred from homology"/>
<sequence length="266" mass="28620">MALTWLVTGTTSGIGEALVGEILARGDKVIASGRKVEERLGPKIDKSENLVFLELDITESQVEVEAKIKKAWHIFGSIDVLFNNAGCTGFRSAEEADDAFIQKMFQVNLFGPMHLTSAILPLFRAQGHGCVTFTSSSSVWAPLPFMGHYAATKAALSAYVESLHKEVNPMGIRCVAIECGGTPTLLGQPRGEETLDPPAIDGYLPLFGGVMELFTKTPLDSLPGDVTRVAARIVDIVKREGMAAGRPWDIRVPLGSDGWGFAAQKC</sequence>
<dbReference type="GO" id="GO:0016491">
    <property type="term" value="F:oxidoreductase activity"/>
    <property type="evidence" value="ECO:0007669"/>
    <property type="project" value="UniProtKB-KW"/>
</dbReference>
<dbReference type="InterPro" id="IPR002347">
    <property type="entry name" value="SDR_fam"/>
</dbReference>
<name>A0A9P8WHN4_9HYPO</name>
<dbReference type="InterPro" id="IPR036291">
    <property type="entry name" value="NAD(P)-bd_dom_sf"/>
</dbReference>
<dbReference type="PRINTS" id="PR00081">
    <property type="entry name" value="GDHRDH"/>
</dbReference>
<evidence type="ECO:0000256" key="2">
    <source>
        <dbReference type="ARBA" id="ARBA00022857"/>
    </source>
</evidence>
<dbReference type="Pfam" id="PF00106">
    <property type="entry name" value="adh_short"/>
    <property type="match status" value="1"/>
</dbReference>
<evidence type="ECO:0000256" key="4">
    <source>
        <dbReference type="RuleBase" id="RU000363"/>
    </source>
</evidence>
<dbReference type="PANTHER" id="PTHR43976">
    <property type="entry name" value="SHORT CHAIN DEHYDROGENASE"/>
    <property type="match status" value="1"/>
</dbReference>
<dbReference type="EMBL" id="JAGPYM010000002">
    <property type="protein sequence ID" value="KAH6898177.1"/>
    <property type="molecule type" value="Genomic_DNA"/>
</dbReference>
<evidence type="ECO:0000256" key="1">
    <source>
        <dbReference type="ARBA" id="ARBA00006484"/>
    </source>
</evidence>
<feature type="non-terminal residue" evidence="5">
    <location>
        <position position="266"/>
    </location>
</feature>
<dbReference type="SUPFAM" id="SSF51735">
    <property type="entry name" value="NAD(P)-binding Rossmann-fold domains"/>
    <property type="match status" value="1"/>
</dbReference>
<comment type="similarity">
    <text evidence="1 4">Belongs to the short-chain dehydrogenases/reductases (SDR) family.</text>
</comment>
<dbReference type="InterPro" id="IPR051911">
    <property type="entry name" value="SDR_oxidoreductase"/>
</dbReference>
<dbReference type="PROSITE" id="PS00061">
    <property type="entry name" value="ADH_SHORT"/>
    <property type="match status" value="1"/>
</dbReference>
<dbReference type="Gene3D" id="3.40.50.720">
    <property type="entry name" value="NAD(P)-binding Rossmann-like Domain"/>
    <property type="match status" value="1"/>
</dbReference>
<dbReference type="PANTHER" id="PTHR43976:SF16">
    <property type="entry name" value="SHORT-CHAIN DEHYDROGENASE_REDUCTASE FAMILY PROTEIN"/>
    <property type="match status" value="1"/>
</dbReference>
<keyword evidence="3" id="KW-0560">Oxidoreductase</keyword>
<evidence type="ECO:0000256" key="3">
    <source>
        <dbReference type="ARBA" id="ARBA00023002"/>
    </source>
</evidence>
<dbReference type="PRINTS" id="PR00080">
    <property type="entry name" value="SDRFAMILY"/>
</dbReference>
<protein>
    <submittedName>
        <fullName evidence="5">Uncharacterized protein</fullName>
    </submittedName>
</protein>
<dbReference type="OrthoDB" id="1274115at2759"/>
<comment type="caution">
    <text evidence="5">The sequence shown here is derived from an EMBL/GenBank/DDBJ whole genome shotgun (WGS) entry which is preliminary data.</text>
</comment>
<accession>A0A9P8WHN4</accession>
<keyword evidence="2" id="KW-0521">NADP</keyword>
<dbReference type="InterPro" id="IPR020904">
    <property type="entry name" value="Sc_DH/Rdtase_CS"/>
</dbReference>
<organism evidence="5 6">
    <name type="scientific">Thelonectria olida</name>
    <dbReference type="NCBI Taxonomy" id="1576542"/>
    <lineage>
        <taxon>Eukaryota</taxon>
        <taxon>Fungi</taxon>
        <taxon>Dikarya</taxon>
        <taxon>Ascomycota</taxon>
        <taxon>Pezizomycotina</taxon>
        <taxon>Sordariomycetes</taxon>
        <taxon>Hypocreomycetidae</taxon>
        <taxon>Hypocreales</taxon>
        <taxon>Nectriaceae</taxon>
        <taxon>Thelonectria</taxon>
    </lineage>
</organism>
<dbReference type="Proteomes" id="UP000777438">
    <property type="component" value="Unassembled WGS sequence"/>
</dbReference>
<gene>
    <name evidence="5" type="ORF">B0T10DRAFT_543187</name>
</gene>
<keyword evidence="6" id="KW-1185">Reference proteome</keyword>
<dbReference type="CDD" id="cd05374">
    <property type="entry name" value="17beta-HSD-like_SDR_c"/>
    <property type="match status" value="1"/>
</dbReference>